<evidence type="ECO:0000259" key="7">
    <source>
        <dbReference type="PROSITE" id="PS50237"/>
    </source>
</evidence>
<dbReference type="SUPFAM" id="SSF56204">
    <property type="entry name" value="Hect, E3 ligase catalytic domain"/>
    <property type="match status" value="1"/>
</dbReference>
<dbReference type="FunFam" id="3.30.2160.10:FF:000002">
    <property type="entry name" value="Putative Ubiquitin-protein ligase E3C"/>
    <property type="match status" value="1"/>
</dbReference>
<dbReference type="PANTHER" id="PTHR45700:SF3">
    <property type="entry name" value="UBIQUITIN-PROTEIN LIGASE E3B"/>
    <property type="match status" value="1"/>
</dbReference>
<evidence type="ECO:0000256" key="4">
    <source>
        <dbReference type="ARBA" id="ARBA00022786"/>
    </source>
</evidence>
<dbReference type="EMBL" id="QKYT01000077">
    <property type="protein sequence ID" value="RIA94609.1"/>
    <property type="molecule type" value="Genomic_DNA"/>
</dbReference>
<sequence length="1131" mass="130524">MFPFNEQNAKKQAFVDSARAEREQREQQRIKQKQEQKLSQSAIVIQKIFRKHLNKKQNFENLRNLWDIDYDFSVDNNNSNDNSLNSLEILSCAKLLFAFFNPKKDNARFSHLCKLILSTTTQYSSNKGDQPNKIVIPFHYLLLKEHYVKLTLNLMKEILWRCIERIVGYTNENNNNNSKTNSLYLSGTEIVFLIYFLDPKFYTIKGNLSISTLLSQHLILFHNFLLQKGFYILIGSGMFLRVDSLLTLKSRSMKVKLSKDDEKKLESTKKWISACLICCLLLLDTNSGGSNLQTFSEHYSEKNKLIMFITHIMSVPCLLSSLDDNSLDIFKKYNIPLKIIDMMHNNDSLLQILNGLTGNNAIFLMGNIVELVSRSGLISLSINETQSNMKKEDYTNSSTQQFHVFIEIITSLLQHCQNFVSSKKSNMHYHYHPIFKWYSGKNDSNIPNSYFNLVINQLECLWQRSFILKSFNHVLEFKSITKDSLKSRKKNSFSDKKVSLVSSKVTIYAVETQIVCRLYISLSKLFDDQKHDITMNLTYFPNLVPCLWKFLMCLGPKGNMEIFLTDSVIKDPEREPLMGILELFCECCSFFLLTTDDEDLYDIQIPFSIENDIIPMSVFFNNFCFALLSHSQPEGYPPTIFESARRVLFQLHLKDSRRSFSEGENIWLLIKDPKKSLPKSLKDLFKNKKSSSDNKDQMGMSFLERIRDNDPMSIKILNLLPHTIPFETRLDIFRDYLKKSIPTYSDATAITIKVRRAHVLDDGYKQLGGLIPAKIKGRIRVKFVNETGAEEDGVDQGGPFKEFITQLIAEAFDPSDPSCGLFAVTDKSLLYPNHRNTSTKITLYSFLGKMIARAIQEGILVDVQFVGFFLSKMTGRAVFLEDLIGLDDELWKNLMFLKKYDGNAEDLGLYFAIDEEIDGKVISKDLRGGGSRMLVTNNNKIEYLYYMADYKLNQQTKEQTRAFIDGFKSMISENWIRIFSPPELQRVLSGEDTDWEISDLRKYTAYHDGYFDQHISIRHFWSILEEMNSKDKSAFLKFVTSCSKPPLGGFRYLQPQFTIRMISSDLDSNQPRSRLSVLKKSLFSSKSGSKGRLPMSSTCFNLLKLPSYTQKSIMKEKLKYAINSNTGFELS</sequence>
<evidence type="ECO:0000256" key="6">
    <source>
        <dbReference type="SAM" id="MobiDB-lite"/>
    </source>
</evidence>
<dbReference type="InterPro" id="IPR035983">
    <property type="entry name" value="Hect_E3_ubiquitin_ligase"/>
</dbReference>
<feature type="domain" description="HECT" evidence="7">
    <location>
        <begin position="771"/>
        <end position="1131"/>
    </location>
</feature>
<dbReference type="GO" id="GO:0006511">
    <property type="term" value="P:ubiquitin-dependent protein catabolic process"/>
    <property type="evidence" value="ECO:0007669"/>
    <property type="project" value="TreeGrafter"/>
</dbReference>
<protein>
    <recommendedName>
        <fullName evidence="2">HECT-type E3 ubiquitin transferase</fullName>
        <ecNumber evidence="2">2.3.2.26</ecNumber>
    </recommendedName>
</protein>
<evidence type="ECO:0000313" key="9">
    <source>
        <dbReference type="Proteomes" id="UP000265703"/>
    </source>
</evidence>
<dbReference type="Gene3D" id="3.30.2160.10">
    <property type="entry name" value="Hect, E3 ligase catalytic domain"/>
    <property type="match status" value="1"/>
</dbReference>
<proteinExistence type="predicted"/>
<dbReference type="Proteomes" id="UP000265703">
    <property type="component" value="Unassembled WGS sequence"/>
</dbReference>
<dbReference type="PROSITE" id="PS50237">
    <property type="entry name" value="HECT"/>
    <property type="match status" value="1"/>
</dbReference>
<keyword evidence="4 5" id="KW-0833">Ubl conjugation pathway</keyword>
<evidence type="ECO:0000256" key="1">
    <source>
        <dbReference type="ARBA" id="ARBA00000885"/>
    </source>
</evidence>
<dbReference type="Gene3D" id="3.30.2410.10">
    <property type="entry name" value="Hect, E3 ligase catalytic domain"/>
    <property type="match status" value="1"/>
</dbReference>
<dbReference type="GO" id="GO:0061630">
    <property type="term" value="F:ubiquitin protein ligase activity"/>
    <property type="evidence" value="ECO:0007669"/>
    <property type="project" value="UniProtKB-EC"/>
</dbReference>
<accession>A0A397TB89</accession>
<feature type="region of interest" description="Disordered" evidence="6">
    <location>
        <begin position="1"/>
        <end position="34"/>
    </location>
</feature>
<keyword evidence="3" id="KW-0808">Transferase</keyword>
<dbReference type="PANTHER" id="PTHR45700">
    <property type="entry name" value="UBIQUITIN-PROTEIN LIGASE E3C"/>
    <property type="match status" value="1"/>
</dbReference>
<dbReference type="EC" id="2.3.2.26" evidence="2"/>
<evidence type="ECO:0000256" key="3">
    <source>
        <dbReference type="ARBA" id="ARBA00022679"/>
    </source>
</evidence>
<dbReference type="GO" id="GO:0000209">
    <property type="term" value="P:protein polyubiquitination"/>
    <property type="evidence" value="ECO:0007669"/>
    <property type="project" value="InterPro"/>
</dbReference>
<name>A0A397TB89_9GLOM</name>
<evidence type="ECO:0000313" key="8">
    <source>
        <dbReference type="EMBL" id="RIA94609.1"/>
    </source>
</evidence>
<evidence type="ECO:0000256" key="5">
    <source>
        <dbReference type="PROSITE-ProRule" id="PRU00104"/>
    </source>
</evidence>
<keyword evidence="9" id="KW-1185">Reference proteome</keyword>
<comment type="caution">
    <text evidence="8">The sequence shown here is derived from an EMBL/GenBank/DDBJ whole genome shotgun (WGS) entry which is preliminary data.</text>
</comment>
<dbReference type="AlphaFoldDB" id="A0A397TB89"/>
<feature type="active site" description="Glycyl thioester intermediate" evidence="5">
    <location>
        <position position="1099"/>
    </location>
</feature>
<dbReference type="Pfam" id="PF00632">
    <property type="entry name" value="HECT"/>
    <property type="match status" value="1"/>
</dbReference>
<feature type="compositionally biased region" description="Basic and acidic residues" evidence="6">
    <location>
        <begin position="18"/>
        <end position="34"/>
    </location>
</feature>
<gene>
    <name evidence="8" type="ORF">C1645_722004</name>
</gene>
<dbReference type="InterPro" id="IPR000569">
    <property type="entry name" value="HECT_dom"/>
</dbReference>
<reference evidence="8 9" key="1">
    <citation type="submission" date="2018-06" db="EMBL/GenBank/DDBJ databases">
        <title>Comparative genomics reveals the genomic features of Rhizophagus irregularis, R. cerebriforme, R. diaphanum and Gigaspora rosea, and their symbiotic lifestyle signature.</title>
        <authorList>
            <person name="Morin E."/>
            <person name="San Clemente H."/>
            <person name="Chen E.C.H."/>
            <person name="De La Providencia I."/>
            <person name="Hainaut M."/>
            <person name="Kuo A."/>
            <person name="Kohler A."/>
            <person name="Murat C."/>
            <person name="Tang N."/>
            <person name="Roy S."/>
            <person name="Loubradou J."/>
            <person name="Henrissat B."/>
            <person name="Grigoriev I.V."/>
            <person name="Corradi N."/>
            <person name="Roux C."/>
            <person name="Martin F.M."/>
        </authorList>
    </citation>
    <scope>NUCLEOTIDE SEQUENCE [LARGE SCALE GENOMIC DNA]</scope>
    <source>
        <strain evidence="8 9">DAOM 227022</strain>
    </source>
</reference>
<dbReference type="Gene3D" id="3.90.1750.10">
    <property type="entry name" value="Hect, E3 ligase catalytic domains"/>
    <property type="match status" value="1"/>
</dbReference>
<dbReference type="OrthoDB" id="423283at2759"/>
<comment type="catalytic activity">
    <reaction evidence="1">
        <text>S-ubiquitinyl-[E2 ubiquitin-conjugating enzyme]-L-cysteine + [acceptor protein]-L-lysine = [E2 ubiquitin-conjugating enzyme]-L-cysteine + N(6)-ubiquitinyl-[acceptor protein]-L-lysine.</text>
        <dbReference type="EC" id="2.3.2.26"/>
    </reaction>
</comment>
<organism evidence="8 9">
    <name type="scientific">Glomus cerebriforme</name>
    <dbReference type="NCBI Taxonomy" id="658196"/>
    <lineage>
        <taxon>Eukaryota</taxon>
        <taxon>Fungi</taxon>
        <taxon>Fungi incertae sedis</taxon>
        <taxon>Mucoromycota</taxon>
        <taxon>Glomeromycotina</taxon>
        <taxon>Glomeromycetes</taxon>
        <taxon>Glomerales</taxon>
        <taxon>Glomeraceae</taxon>
        <taxon>Glomus</taxon>
    </lineage>
</organism>
<dbReference type="InterPro" id="IPR044611">
    <property type="entry name" value="E3A/B/C-like"/>
</dbReference>
<dbReference type="SMART" id="SM00119">
    <property type="entry name" value="HECTc"/>
    <property type="match status" value="1"/>
</dbReference>
<dbReference type="STRING" id="658196.A0A397TB89"/>
<dbReference type="CDD" id="cd00078">
    <property type="entry name" value="HECTc"/>
    <property type="match status" value="1"/>
</dbReference>
<evidence type="ECO:0000256" key="2">
    <source>
        <dbReference type="ARBA" id="ARBA00012485"/>
    </source>
</evidence>